<evidence type="ECO:0000256" key="3">
    <source>
        <dbReference type="ARBA" id="ARBA00022723"/>
    </source>
</evidence>
<evidence type="ECO:0000256" key="5">
    <source>
        <dbReference type="ARBA" id="ARBA00022771"/>
    </source>
</evidence>
<dbReference type="InterPro" id="IPR036236">
    <property type="entry name" value="Znf_C2H2_sf"/>
</dbReference>
<proteinExistence type="predicted"/>
<evidence type="ECO:0000256" key="4">
    <source>
        <dbReference type="ARBA" id="ARBA00022737"/>
    </source>
</evidence>
<dbReference type="GO" id="GO:0000981">
    <property type="term" value="F:DNA-binding transcription factor activity, RNA polymerase II-specific"/>
    <property type="evidence" value="ECO:0007669"/>
    <property type="project" value="TreeGrafter"/>
</dbReference>
<evidence type="ECO:0000313" key="10">
    <source>
        <dbReference type="EMBL" id="QLG70417.1"/>
    </source>
</evidence>
<dbReference type="PROSITE" id="PS00028">
    <property type="entry name" value="ZINC_FINGER_C2H2_1"/>
    <property type="match status" value="2"/>
</dbReference>
<dbReference type="PANTHER" id="PTHR14003">
    <property type="entry name" value="TRANSCRIPTIONAL REPRESSOR PROTEIN YY"/>
    <property type="match status" value="1"/>
</dbReference>
<comment type="subcellular location">
    <subcellularLocation>
        <location evidence="1">Nucleus</location>
    </subcellularLocation>
</comment>
<dbReference type="EMBL" id="CP058604">
    <property type="protein sequence ID" value="QLG70417.1"/>
    <property type="molecule type" value="Genomic_DNA"/>
</dbReference>
<dbReference type="GO" id="GO:2000221">
    <property type="term" value="P:negative regulation of pseudohyphal growth"/>
    <property type="evidence" value="ECO:0007669"/>
    <property type="project" value="UniProtKB-ARBA"/>
</dbReference>
<sequence length="239" mass="26668">MMFGNDCSVLVLPSPNVNSHGMAMSGNYPIMCSHADVSGQKHFTLLPPLTNSQLIDNDLKYKLNRYSFSIGSSSDTSASTPATSPVSRAMSNSHIHDHDHVHVHDLFHNSEYTVAAPRNTRNESTSSLAGSDAATANSYVLRAGTTLNSKHIVRKDSPRELQSEILRQQPPVKVEQRRRYVCKVCSKAFTTSGHLARHNRIHTGEKNHICPFEGCNQRFSRHDNCIQHYKTHFKKKASS</sequence>
<keyword evidence="2" id="KW-0678">Repressor</keyword>
<keyword evidence="3" id="KW-0479">Metal-binding</keyword>
<keyword evidence="4" id="KW-0677">Repeat</keyword>
<dbReference type="InterPro" id="IPR013087">
    <property type="entry name" value="Znf_C2H2_type"/>
</dbReference>
<dbReference type="AlphaFoldDB" id="A0A7H9AWA0"/>
<evidence type="ECO:0000256" key="2">
    <source>
        <dbReference type="ARBA" id="ARBA00022491"/>
    </source>
</evidence>
<dbReference type="GO" id="GO:0008270">
    <property type="term" value="F:zinc ion binding"/>
    <property type="evidence" value="ECO:0007669"/>
    <property type="project" value="UniProtKB-KW"/>
</dbReference>
<name>A0A7H9AWA0_ZYGMR</name>
<feature type="domain" description="C2H2-type" evidence="9">
    <location>
        <begin position="208"/>
        <end position="237"/>
    </location>
</feature>
<dbReference type="Pfam" id="PF00096">
    <property type="entry name" value="zf-C2H2"/>
    <property type="match status" value="1"/>
</dbReference>
<evidence type="ECO:0000313" key="11">
    <source>
        <dbReference type="Proteomes" id="UP000509704"/>
    </source>
</evidence>
<dbReference type="FunFam" id="3.30.160.60:FF:001382">
    <property type="entry name" value="Transcriptional repressor"/>
    <property type="match status" value="1"/>
</dbReference>
<dbReference type="GO" id="GO:0000122">
    <property type="term" value="P:negative regulation of transcription by RNA polymerase II"/>
    <property type="evidence" value="ECO:0007669"/>
    <property type="project" value="UniProtKB-ARBA"/>
</dbReference>
<dbReference type="Proteomes" id="UP000509704">
    <property type="component" value="Chromosome 1"/>
</dbReference>
<dbReference type="OrthoDB" id="6365676at2759"/>
<feature type="domain" description="C2H2-type" evidence="9">
    <location>
        <begin position="180"/>
        <end position="207"/>
    </location>
</feature>
<dbReference type="SMART" id="SM00355">
    <property type="entry name" value="ZnF_C2H2"/>
    <property type="match status" value="2"/>
</dbReference>
<dbReference type="Gene3D" id="3.30.160.60">
    <property type="entry name" value="Classic Zinc Finger"/>
    <property type="match status" value="2"/>
</dbReference>
<keyword evidence="6" id="KW-0862">Zinc</keyword>
<evidence type="ECO:0000259" key="9">
    <source>
        <dbReference type="PROSITE" id="PS50157"/>
    </source>
</evidence>
<dbReference type="PANTHER" id="PTHR14003:SF19">
    <property type="entry name" value="YY2 TRANSCRIPTION FACTOR"/>
    <property type="match status" value="1"/>
</dbReference>
<evidence type="ECO:0000256" key="8">
    <source>
        <dbReference type="PROSITE-ProRule" id="PRU00042"/>
    </source>
</evidence>
<keyword evidence="5 8" id="KW-0863">Zinc-finger</keyword>
<protein>
    <recommendedName>
        <fullName evidence="9">C2H2-type domain-containing protein</fullName>
    </recommendedName>
</protein>
<keyword evidence="11" id="KW-1185">Reference proteome</keyword>
<dbReference type="GO" id="GO:0043709">
    <property type="term" value="P:cell adhesion involved in single-species biofilm formation"/>
    <property type="evidence" value="ECO:0007669"/>
    <property type="project" value="UniProtKB-ARBA"/>
</dbReference>
<dbReference type="GeneID" id="59234053"/>
<dbReference type="GO" id="GO:0000785">
    <property type="term" value="C:chromatin"/>
    <property type="evidence" value="ECO:0007669"/>
    <property type="project" value="TreeGrafter"/>
</dbReference>
<keyword evidence="7" id="KW-0539">Nucleus</keyword>
<evidence type="ECO:0000256" key="6">
    <source>
        <dbReference type="ARBA" id="ARBA00022833"/>
    </source>
</evidence>
<dbReference type="RefSeq" id="XP_037142145.1">
    <property type="nucleotide sequence ID" value="XM_037286250.1"/>
</dbReference>
<evidence type="ECO:0000256" key="7">
    <source>
        <dbReference type="ARBA" id="ARBA00023242"/>
    </source>
</evidence>
<dbReference type="KEGG" id="zmk:HG535_0A03560"/>
<reference evidence="10 11" key="1">
    <citation type="submission" date="2020-07" db="EMBL/GenBank/DDBJ databases">
        <title>The yeast mating-type switching endonuclease HO is a domesticated member of an unorthodox homing genetic element family.</title>
        <authorList>
            <person name="Coughlan A.Y."/>
            <person name="Lombardi L."/>
            <person name="Braun-Galleani S."/>
            <person name="Martos A.R."/>
            <person name="Galeote V."/>
            <person name="Bigey F."/>
            <person name="Dequin S."/>
            <person name="Byrne K.P."/>
            <person name="Wolfe K.H."/>
        </authorList>
    </citation>
    <scope>NUCLEOTIDE SEQUENCE [LARGE SCALE GENOMIC DNA]</scope>
    <source>
        <strain evidence="10 11">NRRL Y-6702</strain>
    </source>
</reference>
<dbReference type="GO" id="GO:0005667">
    <property type="term" value="C:transcription regulator complex"/>
    <property type="evidence" value="ECO:0007669"/>
    <property type="project" value="TreeGrafter"/>
</dbReference>
<dbReference type="GO" id="GO:0005634">
    <property type="term" value="C:nucleus"/>
    <property type="evidence" value="ECO:0007669"/>
    <property type="project" value="UniProtKB-SubCell"/>
</dbReference>
<dbReference type="GO" id="GO:2000218">
    <property type="term" value="P:negative regulation of invasive growth in response to glucose limitation"/>
    <property type="evidence" value="ECO:0007669"/>
    <property type="project" value="UniProtKB-ARBA"/>
</dbReference>
<dbReference type="PROSITE" id="PS50157">
    <property type="entry name" value="ZINC_FINGER_C2H2_2"/>
    <property type="match status" value="2"/>
</dbReference>
<dbReference type="SUPFAM" id="SSF57667">
    <property type="entry name" value="beta-beta-alpha zinc fingers"/>
    <property type="match status" value="1"/>
</dbReference>
<accession>A0A7H9AWA0</accession>
<gene>
    <name evidence="10" type="ORF">HG535_0A03560</name>
</gene>
<evidence type="ECO:0000256" key="1">
    <source>
        <dbReference type="ARBA" id="ARBA00004123"/>
    </source>
</evidence>
<organism evidence="10 11">
    <name type="scientific">Zygotorulaspora mrakii</name>
    <name type="common">Zygosaccharomyces mrakii</name>
    <dbReference type="NCBI Taxonomy" id="42260"/>
    <lineage>
        <taxon>Eukaryota</taxon>
        <taxon>Fungi</taxon>
        <taxon>Dikarya</taxon>
        <taxon>Ascomycota</taxon>
        <taxon>Saccharomycotina</taxon>
        <taxon>Saccharomycetes</taxon>
        <taxon>Saccharomycetales</taxon>
        <taxon>Saccharomycetaceae</taxon>
        <taxon>Zygotorulaspora</taxon>
    </lineage>
</organism>
<dbReference type="GO" id="GO:0000978">
    <property type="term" value="F:RNA polymerase II cis-regulatory region sequence-specific DNA binding"/>
    <property type="evidence" value="ECO:0007669"/>
    <property type="project" value="TreeGrafter"/>
</dbReference>